<dbReference type="Gene3D" id="1.10.260.40">
    <property type="entry name" value="lambda repressor-like DNA-binding domains"/>
    <property type="match status" value="1"/>
</dbReference>
<gene>
    <name evidence="2" type="ORF">CLV37_11729</name>
</gene>
<dbReference type="GO" id="GO:0003677">
    <property type="term" value="F:DNA binding"/>
    <property type="evidence" value="ECO:0007669"/>
    <property type="project" value="InterPro"/>
</dbReference>
<dbReference type="AlphaFoldDB" id="A0A2T0QX20"/>
<dbReference type="SUPFAM" id="SSF47413">
    <property type="entry name" value="lambda repressor-like DNA-binding domains"/>
    <property type="match status" value="1"/>
</dbReference>
<name>A0A2T0QX20_9ACTN</name>
<protein>
    <submittedName>
        <fullName evidence="2">Helix-turn-helix protein</fullName>
    </submittedName>
</protein>
<dbReference type="Pfam" id="PF13560">
    <property type="entry name" value="HTH_31"/>
    <property type="match status" value="1"/>
</dbReference>
<dbReference type="InterPro" id="IPR010982">
    <property type="entry name" value="Lambda_DNA-bd_dom_sf"/>
</dbReference>
<feature type="domain" description="HTH cro/C1-type" evidence="1">
    <location>
        <begin position="17"/>
        <end position="72"/>
    </location>
</feature>
<organism evidence="2 3">
    <name type="scientific">Kineococcus rhizosphaerae</name>
    <dbReference type="NCBI Taxonomy" id="559628"/>
    <lineage>
        <taxon>Bacteria</taxon>
        <taxon>Bacillati</taxon>
        <taxon>Actinomycetota</taxon>
        <taxon>Actinomycetes</taxon>
        <taxon>Kineosporiales</taxon>
        <taxon>Kineosporiaceae</taxon>
        <taxon>Kineococcus</taxon>
    </lineage>
</organism>
<reference evidence="2 3" key="1">
    <citation type="submission" date="2018-03" db="EMBL/GenBank/DDBJ databases">
        <title>Genomic Encyclopedia of Archaeal and Bacterial Type Strains, Phase II (KMG-II): from individual species to whole genera.</title>
        <authorList>
            <person name="Goeker M."/>
        </authorList>
    </citation>
    <scope>NUCLEOTIDE SEQUENCE [LARGE SCALE GENOMIC DNA]</scope>
    <source>
        <strain evidence="2 3">DSM 19711</strain>
    </source>
</reference>
<sequence>MRRRGEVRSPEALGRLLAQGRMLSGKSQRELAAEIGVGQKWIWELEQGKPGLFTERLFQVLRATGVTLSLEIDVPDGSVQGG</sequence>
<proteinExistence type="predicted"/>
<accession>A0A2T0QX20</accession>
<dbReference type="CDD" id="cd00093">
    <property type="entry name" value="HTH_XRE"/>
    <property type="match status" value="1"/>
</dbReference>
<dbReference type="EMBL" id="PVZF01000017">
    <property type="protein sequence ID" value="PRY10255.1"/>
    <property type="molecule type" value="Genomic_DNA"/>
</dbReference>
<evidence type="ECO:0000313" key="3">
    <source>
        <dbReference type="Proteomes" id="UP000238083"/>
    </source>
</evidence>
<dbReference type="Proteomes" id="UP000238083">
    <property type="component" value="Unassembled WGS sequence"/>
</dbReference>
<evidence type="ECO:0000313" key="2">
    <source>
        <dbReference type="EMBL" id="PRY10255.1"/>
    </source>
</evidence>
<comment type="caution">
    <text evidence="2">The sequence shown here is derived from an EMBL/GenBank/DDBJ whole genome shotgun (WGS) entry which is preliminary data.</text>
</comment>
<dbReference type="OrthoDB" id="3255837at2"/>
<dbReference type="PROSITE" id="PS50943">
    <property type="entry name" value="HTH_CROC1"/>
    <property type="match status" value="1"/>
</dbReference>
<evidence type="ECO:0000259" key="1">
    <source>
        <dbReference type="PROSITE" id="PS50943"/>
    </source>
</evidence>
<dbReference type="RefSeq" id="WP_106215351.1">
    <property type="nucleotide sequence ID" value="NZ_PVZF01000017.1"/>
</dbReference>
<dbReference type="InterPro" id="IPR001387">
    <property type="entry name" value="Cro/C1-type_HTH"/>
</dbReference>
<keyword evidence="3" id="KW-1185">Reference proteome</keyword>